<gene>
    <name evidence="8" type="ORF">LAZ67_3003820</name>
</gene>
<feature type="transmembrane region" description="Helical" evidence="7">
    <location>
        <begin position="537"/>
        <end position="554"/>
    </location>
</feature>
<evidence type="ECO:0000256" key="5">
    <source>
        <dbReference type="ARBA" id="ARBA00023136"/>
    </source>
</evidence>
<keyword evidence="9" id="KW-1185">Reference proteome</keyword>
<comment type="similarity">
    <text evidence="2">Belongs to the CLPTM1 family.</text>
</comment>
<feature type="transmembrane region" description="Helical" evidence="7">
    <location>
        <begin position="496"/>
        <end position="516"/>
    </location>
</feature>
<evidence type="ECO:0000256" key="6">
    <source>
        <dbReference type="SAM" id="MobiDB-lite"/>
    </source>
</evidence>
<feature type="region of interest" description="Disordered" evidence="6">
    <location>
        <begin position="70"/>
        <end position="90"/>
    </location>
</feature>
<dbReference type="EMBL" id="CP092865">
    <property type="protein sequence ID" value="UYV65288.1"/>
    <property type="molecule type" value="Genomic_DNA"/>
</dbReference>
<name>A0ABY6K9N2_9ARAC</name>
<dbReference type="Pfam" id="PF05602">
    <property type="entry name" value="CLPTM1"/>
    <property type="match status" value="1"/>
</dbReference>
<organism evidence="8 9">
    <name type="scientific">Cordylochernes scorpioides</name>
    <dbReference type="NCBI Taxonomy" id="51811"/>
    <lineage>
        <taxon>Eukaryota</taxon>
        <taxon>Metazoa</taxon>
        <taxon>Ecdysozoa</taxon>
        <taxon>Arthropoda</taxon>
        <taxon>Chelicerata</taxon>
        <taxon>Arachnida</taxon>
        <taxon>Pseudoscorpiones</taxon>
        <taxon>Cheliferoidea</taxon>
        <taxon>Chernetidae</taxon>
        <taxon>Cordylochernes</taxon>
    </lineage>
</organism>
<evidence type="ECO:0000313" key="9">
    <source>
        <dbReference type="Proteomes" id="UP001235939"/>
    </source>
</evidence>
<evidence type="ECO:0000256" key="4">
    <source>
        <dbReference type="ARBA" id="ARBA00022989"/>
    </source>
</evidence>
<evidence type="ECO:0000256" key="3">
    <source>
        <dbReference type="ARBA" id="ARBA00022692"/>
    </source>
</evidence>
<feature type="transmembrane region" description="Helical" evidence="7">
    <location>
        <begin position="347"/>
        <end position="367"/>
    </location>
</feature>
<evidence type="ECO:0000256" key="2">
    <source>
        <dbReference type="ARBA" id="ARBA00009310"/>
    </source>
</evidence>
<evidence type="ECO:0000256" key="1">
    <source>
        <dbReference type="ARBA" id="ARBA00004141"/>
    </source>
</evidence>
<evidence type="ECO:0000313" key="8">
    <source>
        <dbReference type="EMBL" id="UYV65288.1"/>
    </source>
</evidence>
<sequence length="622" mass="72053">MLQWSPILAKVQPHQRVRVTKRGSDTFVGENQQPQQQQQQQISIWSVLKGIAIRALIVYLVTSLLRRGGGSSGGESGAPSAGGPMRHPSSNMYPNGTLMDFFAYISEREHTPDFLNELVWSLPGITYGDWTGGPNGNSIYDVETSFPISEHVQNNGSVWLHVYLVKYGNSPDPSDKGRYHRQTTVHKVKRLNKYKKKRYHRTQNLLTGETAATPDMVQKAEDNTVEILSHWHPNITVNLIDDHTAWVRGHVPPPLDEYVEFDPVTNKYLPILYVNDYWNLMRDYQPINSTVHNLPLRLTFQPLTLFRWQLYTAQAMRSRWGMLLGQEEVDEEDQDSLKETFLETSPVLLGLTFLVSIVHSVFEFLAFKNDIQFWKNRKSLEGLSVRSVFFNVFQSFVVLLYVLDNDTNMVIRISVFVGLLIELWKIHKVLDVSLDRTRPPLLGFIPRVMLSDKGSYVDSSTKQYDVMAFRYLSWALFPLIGVYAVYSLLYLEHKGWYSWVLSMLYGFLLTFGFIMMTPQLFINYKLKSVAHLPWRMLTYKFLNTFIDDIFAFVMKMPTMYRLGCFRDDLVFFIYLYQRYIYRVDYKRVNEFGISGEMEESTDAVVATTAATIQEEGNSKKDN</sequence>
<feature type="transmembrane region" description="Helical" evidence="7">
    <location>
        <begin position="388"/>
        <end position="403"/>
    </location>
</feature>
<keyword evidence="5 7" id="KW-0472">Membrane</keyword>
<keyword evidence="3 7" id="KW-0812">Transmembrane</keyword>
<dbReference type="PANTHER" id="PTHR21347">
    <property type="entry name" value="CLEFT LIP AND PALATE ASSOCIATED TRANSMEMBRANE PROTEIN-RELATED"/>
    <property type="match status" value="1"/>
</dbReference>
<protein>
    <submittedName>
        <fullName evidence="8">CLPTM1</fullName>
    </submittedName>
</protein>
<reference evidence="8 9" key="1">
    <citation type="submission" date="2022-01" db="EMBL/GenBank/DDBJ databases">
        <title>A chromosomal length assembly of Cordylochernes scorpioides.</title>
        <authorList>
            <person name="Zeh D."/>
            <person name="Zeh J."/>
        </authorList>
    </citation>
    <scope>NUCLEOTIDE SEQUENCE [LARGE SCALE GENOMIC DNA]</scope>
    <source>
        <strain evidence="8">IN4F17</strain>
        <tissue evidence="8">Whole Body</tissue>
    </source>
</reference>
<proteinExistence type="inferred from homology"/>
<keyword evidence="4 7" id="KW-1133">Transmembrane helix</keyword>
<comment type="subcellular location">
    <subcellularLocation>
        <location evidence="1">Membrane</location>
        <topology evidence="1">Multi-pass membrane protein</topology>
    </subcellularLocation>
</comment>
<accession>A0ABY6K9N2</accession>
<dbReference type="Proteomes" id="UP001235939">
    <property type="component" value="Chromosome 03"/>
</dbReference>
<evidence type="ECO:0000256" key="7">
    <source>
        <dbReference type="SAM" id="Phobius"/>
    </source>
</evidence>
<feature type="transmembrane region" description="Helical" evidence="7">
    <location>
        <begin position="471"/>
        <end position="490"/>
    </location>
</feature>
<dbReference type="InterPro" id="IPR008429">
    <property type="entry name" value="CLPTM1"/>
</dbReference>
<dbReference type="PANTHER" id="PTHR21347:SF14">
    <property type="entry name" value="LIPID SCRAMBLASE CLPTM1-RELATED"/>
    <property type="match status" value="1"/>
</dbReference>